<feature type="compositionally biased region" description="Basic residues" evidence="1">
    <location>
        <begin position="9"/>
        <end position="22"/>
    </location>
</feature>
<organism evidence="2">
    <name type="scientific">Arundo donax</name>
    <name type="common">Giant reed</name>
    <name type="synonym">Donax arundinaceus</name>
    <dbReference type="NCBI Taxonomy" id="35708"/>
    <lineage>
        <taxon>Eukaryota</taxon>
        <taxon>Viridiplantae</taxon>
        <taxon>Streptophyta</taxon>
        <taxon>Embryophyta</taxon>
        <taxon>Tracheophyta</taxon>
        <taxon>Spermatophyta</taxon>
        <taxon>Magnoliopsida</taxon>
        <taxon>Liliopsida</taxon>
        <taxon>Poales</taxon>
        <taxon>Poaceae</taxon>
        <taxon>PACMAD clade</taxon>
        <taxon>Arundinoideae</taxon>
        <taxon>Arundineae</taxon>
        <taxon>Arundo</taxon>
    </lineage>
</organism>
<proteinExistence type="predicted"/>
<evidence type="ECO:0000256" key="1">
    <source>
        <dbReference type="SAM" id="MobiDB-lite"/>
    </source>
</evidence>
<evidence type="ECO:0000313" key="2">
    <source>
        <dbReference type="EMBL" id="JAD48906.1"/>
    </source>
</evidence>
<reference evidence="2" key="2">
    <citation type="journal article" date="2015" name="Data Brief">
        <title>Shoot transcriptome of the giant reed, Arundo donax.</title>
        <authorList>
            <person name="Barrero R.A."/>
            <person name="Guerrero F.D."/>
            <person name="Moolhuijzen P."/>
            <person name="Goolsby J.A."/>
            <person name="Tidwell J."/>
            <person name="Bellgard S.E."/>
            <person name="Bellgard M.I."/>
        </authorList>
    </citation>
    <scope>NUCLEOTIDE SEQUENCE</scope>
    <source>
        <tissue evidence="2">Shoot tissue taken approximately 20 cm above the soil surface</tissue>
    </source>
</reference>
<reference evidence="2" key="1">
    <citation type="submission" date="2014-09" db="EMBL/GenBank/DDBJ databases">
        <authorList>
            <person name="Magalhaes I.L.F."/>
            <person name="Oliveira U."/>
            <person name="Santos F.R."/>
            <person name="Vidigal T.H.D.A."/>
            <person name="Brescovit A.D."/>
            <person name="Santos A.J."/>
        </authorList>
    </citation>
    <scope>NUCLEOTIDE SEQUENCE</scope>
    <source>
        <tissue evidence="2">Shoot tissue taken approximately 20 cm above the soil surface</tissue>
    </source>
</reference>
<protein>
    <submittedName>
        <fullName evidence="2">Uncharacterized protein</fullName>
    </submittedName>
</protein>
<accession>A0A0A9ACR5</accession>
<dbReference type="AlphaFoldDB" id="A0A0A9ACR5"/>
<feature type="region of interest" description="Disordered" evidence="1">
    <location>
        <begin position="1"/>
        <end position="22"/>
    </location>
</feature>
<name>A0A0A9ACR5_ARUDO</name>
<dbReference type="EMBL" id="GBRH01248989">
    <property type="protein sequence ID" value="JAD48906.1"/>
    <property type="molecule type" value="Transcribed_RNA"/>
</dbReference>
<sequence>MPAAVARCVHGRRGGRRGTRRRRHGLRLHEERWRRSRHLVCMRMPCTTRLQFVYVVS</sequence>